<dbReference type="InterPro" id="IPR043799">
    <property type="entry name" value="DUF5738"/>
</dbReference>
<keyword evidence="4" id="KW-1185">Reference proteome</keyword>
<protein>
    <submittedName>
        <fullName evidence="5">DUF5738 domain-containing protein</fullName>
    </submittedName>
</protein>
<dbReference type="EMBL" id="UXSR01005814">
    <property type="protein sequence ID" value="VDD83718.1"/>
    <property type="molecule type" value="Genomic_DNA"/>
</dbReference>
<feature type="region of interest" description="Disordered" evidence="1">
    <location>
        <begin position="439"/>
        <end position="498"/>
    </location>
</feature>
<dbReference type="STRING" id="53468.A0A0R3UPE7"/>
<dbReference type="WBParaSite" id="MCU_009717-RA">
    <property type="protein sequence ID" value="MCU_009717-RA"/>
    <property type="gene ID" value="MCU_009717"/>
</dbReference>
<reference evidence="5" key="2">
    <citation type="submission" date="2019-11" db="UniProtKB">
        <authorList>
            <consortium name="WormBaseParasite"/>
        </authorList>
    </citation>
    <scope>IDENTIFICATION</scope>
</reference>
<dbReference type="OrthoDB" id="6240115at2759"/>
<sequence>MDDFFSNYQRQRYLFQRDFDYDRNGALIEASHTTFTGTNGIKGRTLAAEIERYRRAVESLIRFLVEVAPDWWDKRHPFKGDLVLRPSKSADQLRAIQSRLNARLGRLTSRVILPAAAAVVSIEEQDKVTVMPPKFFQPHSVGKLTAVASDVASKLINTEEQLTLALSISRRLGEIERLKQELILYALDWIDADGNDQNLRLQRYDALAEHVEACLIEKHEGVRALIKHYFRRRSESNAVGSVNNNHYASEDPKIQLKYAFNAVTADTISSTSRVILNMLEVHEANSKNVPIFKVLSSGSRRLEDVKGIPKDFEELSVEELTRWAAQHLKAKDESTTDNSTSRSEAVSVEWLGFSEVKPHGESLGPNSLTLGSLKSDLETLEDDGDGRGGGLDLDKDTDFEDVRQRLILDMRRREHEASDHSSSHRRVLPRIKSFEDELMASSHSSMSTDHRSIPSHGGGESSTISSRMATMSTNSVKRAKNYEKRPPNTPANETSCDLGEEIALLGEEFRKSLSG</sequence>
<evidence type="ECO:0000313" key="4">
    <source>
        <dbReference type="Proteomes" id="UP000267029"/>
    </source>
</evidence>
<evidence type="ECO:0000256" key="1">
    <source>
        <dbReference type="SAM" id="MobiDB-lite"/>
    </source>
</evidence>
<dbReference type="Pfam" id="PF19009">
    <property type="entry name" value="DUF5738"/>
    <property type="match status" value="1"/>
</dbReference>
<proteinExistence type="predicted"/>
<accession>A0A0R3UPE7</accession>
<dbReference type="AlphaFoldDB" id="A0A0R3UPE7"/>
<reference evidence="3 4" key="1">
    <citation type="submission" date="2018-10" db="EMBL/GenBank/DDBJ databases">
        <authorList>
            <consortium name="Pathogen Informatics"/>
        </authorList>
    </citation>
    <scope>NUCLEOTIDE SEQUENCE [LARGE SCALE GENOMIC DNA]</scope>
</reference>
<evidence type="ECO:0000313" key="5">
    <source>
        <dbReference type="WBParaSite" id="MCU_009717-RA"/>
    </source>
</evidence>
<evidence type="ECO:0000313" key="3">
    <source>
        <dbReference type="EMBL" id="VDD83718.1"/>
    </source>
</evidence>
<evidence type="ECO:0000259" key="2">
    <source>
        <dbReference type="Pfam" id="PF19009"/>
    </source>
</evidence>
<gene>
    <name evidence="3" type="ORF">MCOS_LOCUS9721</name>
</gene>
<feature type="domain" description="DUF5738" evidence="2">
    <location>
        <begin position="33"/>
        <end position="284"/>
    </location>
</feature>
<feature type="compositionally biased region" description="Polar residues" evidence="1">
    <location>
        <begin position="461"/>
        <end position="476"/>
    </location>
</feature>
<name>A0A0R3UPE7_MESCO</name>
<organism evidence="3 4">
    <name type="scientific">Mesocestoides corti</name>
    <name type="common">Flatworm</name>
    <dbReference type="NCBI Taxonomy" id="53468"/>
    <lineage>
        <taxon>Eukaryota</taxon>
        <taxon>Metazoa</taxon>
        <taxon>Spiralia</taxon>
        <taxon>Lophotrochozoa</taxon>
        <taxon>Platyhelminthes</taxon>
        <taxon>Cestoda</taxon>
        <taxon>Eucestoda</taxon>
        <taxon>Cyclophyllidea</taxon>
        <taxon>Mesocestoididae</taxon>
        <taxon>Mesocestoides</taxon>
    </lineage>
</organism>
<dbReference type="Proteomes" id="UP000267029">
    <property type="component" value="Unassembled WGS sequence"/>
</dbReference>